<protein>
    <submittedName>
        <fullName evidence="3">Chlorophyllase/cutinase-like alpha/beta fold protein</fullName>
    </submittedName>
</protein>
<keyword evidence="1" id="KW-0472">Membrane</keyword>
<dbReference type="SUPFAM" id="SSF53474">
    <property type="entry name" value="alpha/beta-Hydrolases"/>
    <property type="match status" value="1"/>
</dbReference>
<dbReference type="InterPro" id="IPR017395">
    <property type="entry name" value="Chlorophyllase-like"/>
</dbReference>
<dbReference type="AlphaFoldDB" id="A0A8B6XAM3"/>
<dbReference type="RefSeq" id="WP_051379002.1">
    <property type="nucleotide sequence ID" value="NZ_KI519499.1"/>
</dbReference>
<accession>A0A8B6XAM3</accession>
<name>A0A8B6XAM3_9BURK</name>
<dbReference type="InterPro" id="IPR029058">
    <property type="entry name" value="AB_hydrolase_fold"/>
</dbReference>
<dbReference type="PANTHER" id="PTHR33428">
    <property type="entry name" value="CHLOROPHYLLASE-2, CHLOROPLASTIC"/>
    <property type="match status" value="1"/>
</dbReference>
<keyword evidence="1" id="KW-0812">Transmembrane</keyword>
<reference evidence="3" key="2">
    <citation type="journal article" date="2012" name="Appl. Microbiol. Biotechnol.">
        <title>Biochemical and genetic analysis of a cutinase-type polyesterase from a thermophilic Thermobifida alba AHK119.</title>
        <authorList>
            <person name="Thumarat U."/>
            <person name="Nakamura R."/>
            <person name="Kawabata T."/>
            <person name="Suzuki H."/>
            <person name="Kawai F."/>
        </authorList>
    </citation>
    <scope>NUCLEOTIDE SEQUENCE</scope>
</reference>
<dbReference type="Proteomes" id="UP000675920">
    <property type="component" value="Unplaced"/>
</dbReference>
<feature type="transmembrane region" description="Helical" evidence="1">
    <location>
        <begin position="12"/>
        <end position="33"/>
    </location>
</feature>
<organism evidence="2 3">
    <name type="scientific">Derxia gummosa DSM 723</name>
    <dbReference type="NCBI Taxonomy" id="1121388"/>
    <lineage>
        <taxon>Bacteria</taxon>
        <taxon>Pseudomonadati</taxon>
        <taxon>Pseudomonadota</taxon>
        <taxon>Betaproteobacteria</taxon>
        <taxon>Burkholderiales</taxon>
        <taxon>Alcaligenaceae</taxon>
        <taxon>Derxia</taxon>
    </lineage>
</organism>
<proteinExistence type="predicted"/>
<dbReference type="OrthoDB" id="107212at2"/>
<reference evidence="3" key="6">
    <citation type="journal article" date="2019" name="FEBS J.">
        <title>Structural insights into the unique polylactate-degrading mechanism of Thermobifidaalba cutinase.</title>
        <authorList>
            <person name="Kitadokoro K."/>
            <person name="Kakara M."/>
            <person name="Matsui S."/>
            <person name="Osokoshi R."/>
            <person name="Thumarat U."/>
            <person name="Kawai F."/>
            <person name="Kamitani S."/>
        </authorList>
    </citation>
    <scope>NUCLEOTIDE SEQUENCE</scope>
</reference>
<reference evidence="3" key="8">
    <citation type="submission" date="2025-08" db="UniProtKB">
        <authorList>
            <consortium name="RefSeq"/>
        </authorList>
    </citation>
    <scope>IDENTIFICATION</scope>
</reference>
<sequence>MRHVHRDTPDRWIRVGLRVAIAAALALLLFFLATDRRDDASRDADGNPVAAALPAAPAQPASGPGGAALPHAAVLRNRYGQGDGEVWVYEPSQPRPGSAPVVVFLHGWGGTNPRVYGAWIDHIARRGAIVVFPRYQADLGTEPVRFAPLAAAAVRTALAQLVNEPGHVQPRLDRVAYVGHSVGALIAATLAARADAENLPAPRAVMAVAPGLSDKARADAGYALPDLGAIPPGTLLLAVAGDADRFAGEADARRLVAESTRVAAADKNLVVLRSDDHGRPGLRADHFMALAPDDGYDNGEPRGAGLPSVRERMRDRVRERLADGVEADIAASVEHAAAPRAAVDALDWFGLWKLFDALTDAAFYGTGRDTALGDTARQRFMGQWSDGVAVREAEIRPVATR</sequence>
<evidence type="ECO:0000313" key="3">
    <source>
        <dbReference type="RefSeq" id="WP_051379002.1"/>
    </source>
</evidence>
<reference evidence="3" key="1">
    <citation type="journal article" date="2010" name="Appl. Microbiol. Biotechnol.">
        <title>Diversity of polyester-degrading bacteria in compost and molecular analysis of a thermoactive esterase from Thermobifida alba AHK119.</title>
        <authorList>
            <person name="Hu X."/>
            <person name="Thumarat U."/>
            <person name="Zhang X."/>
            <person name="Tang M."/>
            <person name="Kawai F."/>
        </authorList>
    </citation>
    <scope>NUCLEOTIDE SEQUENCE</scope>
</reference>
<evidence type="ECO:0000256" key="1">
    <source>
        <dbReference type="SAM" id="Phobius"/>
    </source>
</evidence>
<reference evidence="3" key="5">
    <citation type="journal article" date="2017" name="Biotechnol. Bioeng.">
        <title>Small cause, large effect: Structural characterization of cutinases from Thermobifida cellulosilytica.</title>
        <authorList>
            <person name="Ribitsch D."/>
            <person name="Hromic A."/>
            <person name="Zitzenbacher S."/>
            <person name="Zartl B."/>
            <person name="Gamerith C."/>
            <person name="Pellis A."/>
            <person name="Jungbauer A."/>
            <person name="Lyskowski A."/>
            <person name="Steinkellner G."/>
            <person name="Gruber K."/>
            <person name="Tscheliessnig R."/>
            <person name="Herrero Acero E."/>
            <person name="Guebitz G.M."/>
        </authorList>
    </citation>
    <scope>NUCLEOTIDE SEQUENCE</scope>
</reference>
<reference evidence="3" key="7">
    <citation type="journal article" date="2021" name="Bioresour. Technol.">
        <title>Decolorization of molasses alcohol wastewater by thermophilic hydrolase with practical application value.</title>
        <authorList>
            <person name="Zhang Z."/>
            <person name="Wang W."/>
            <person name="Li D."/>
            <person name="Xiao J."/>
            <person name="Wu L."/>
            <person name="Geng X."/>
            <person name="Wu G."/>
            <person name="Zeng Z."/>
            <person name="Hu J."/>
        </authorList>
    </citation>
    <scope>NUCLEOTIDE SEQUENCE</scope>
</reference>
<dbReference type="GO" id="GO:0016787">
    <property type="term" value="F:hydrolase activity"/>
    <property type="evidence" value="ECO:0007669"/>
    <property type="project" value="UniProtKB-KW"/>
</dbReference>
<dbReference type="Pfam" id="PF07224">
    <property type="entry name" value="Chlorophyllase"/>
    <property type="match status" value="1"/>
</dbReference>
<keyword evidence="2" id="KW-1185">Reference proteome</keyword>
<reference evidence="3" key="4">
    <citation type="journal article" date="2015" name="J. Biosci. Bioeng.">
        <title>Comparison of genetic structures and biochemical properties of tandem cutinase-type polyesterases from Thermobifida alba AHK119.</title>
        <authorList>
            <person name="Thumarat U."/>
            <person name="Kawabata T."/>
            <person name="Nakajima M."/>
            <person name="Nakajima H."/>
            <person name="Sugiyama A."/>
            <person name="Yazaki K."/>
            <person name="Tada T."/>
            <person name="Waku T."/>
            <person name="Tanaka N."/>
            <person name="Kawai F."/>
        </authorList>
    </citation>
    <scope>NUCLEOTIDE SEQUENCE</scope>
</reference>
<reference evidence="3" key="3">
    <citation type="journal article" date="2014" name="Appl. Microbiol. Biotechnol.">
        <title>Structural and functional studies on a thermostable polyethylene terephthalate degrading hydrolase from Thermobifida fusca.</title>
        <authorList>
            <person name="Roth C."/>
            <person name="Wei R."/>
            <person name="Oeser T."/>
            <person name="Then J."/>
            <person name="Follner C."/>
            <person name="Zimmermann W."/>
            <person name="Strater N."/>
        </authorList>
    </citation>
    <scope>NUCLEOTIDE SEQUENCE</scope>
</reference>
<evidence type="ECO:0000313" key="2">
    <source>
        <dbReference type="Proteomes" id="UP000675920"/>
    </source>
</evidence>
<dbReference type="PANTHER" id="PTHR33428:SF14">
    <property type="entry name" value="CARBOXYLESTERASE TYPE B DOMAIN-CONTAINING PROTEIN"/>
    <property type="match status" value="1"/>
</dbReference>
<keyword evidence="1" id="KW-1133">Transmembrane helix</keyword>
<dbReference type="Gene3D" id="3.40.50.1820">
    <property type="entry name" value="alpha/beta hydrolase"/>
    <property type="match status" value="1"/>
</dbReference>